<protein>
    <submittedName>
        <fullName evidence="2">Dihydrolipoyllysine-residue acetyltransferase component 1 of pyruvate dehydrogenase, mitochondrial</fullName>
    </submittedName>
</protein>
<dbReference type="InParanoid" id="A0A2V0P8N6"/>
<evidence type="ECO:0000313" key="3">
    <source>
        <dbReference type="Proteomes" id="UP000247498"/>
    </source>
</evidence>
<dbReference type="InterPro" id="IPR045257">
    <property type="entry name" value="E2/Pdx1"/>
</dbReference>
<dbReference type="EMBL" id="BDRX01000041">
    <property type="protein sequence ID" value="GBF93517.1"/>
    <property type="molecule type" value="Genomic_DNA"/>
</dbReference>
<dbReference type="Pfam" id="PF00364">
    <property type="entry name" value="Biotin_lipoyl"/>
    <property type="match status" value="1"/>
</dbReference>
<dbReference type="CDD" id="cd06849">
    <property type="entry name" value="lipoyl_domain"/>
    <property type="match status" value="1"/>
</dbReference>
<dbReference type="GO" id="GO:0006086">
    <property type="term" value="P:pyruvate decarboxylation to acetyl-CoA"/>
    <property type="evidence" value="ECO:0007669"/>
    <property type="project" value="InterPro"/>
</dbReference>
<keyword evidence="2" id="KW-0808">Transferase</keyword>
<evidence type="ECO:0000259" key="1">
    <source>
        <dbReference type="Pfam" id="PF00364"/>
    </source>
</evidence>
<reference evidence="2 3" key="1">
    <citation type="journal article" date="2018" name="Sci. Rep.">
        <title>Raphidocelis subcapitata (=Pseudokirchneriella subcapitata) provides an insight into genome evolution and environmental adaptations in the Sphaeropleales.</title>
        <authorList>
            <person name="Suzuki S."/>
            <person name="Yamaguchi H."/>
            <person name="Nakajima N."/>
            <person name="Kawachi M."/>
        </authorList>
    </citation>
    <scope>NUCLEOTIDE SEQUENCE [LARGE SCALE GENOMIC DNA]</scope>
    <source>
        <strain evidence="2 3">NIES-35</strain>
    </source>
</reference>
<dbReference type="GO" id="GO:0016740">
    <property type="term" value="F:transferase activity"/>
    <property type="evidence" value="ECO:0007669"/>
    <property type="project" value="UniProtKB-KW"/>
</dbReference>
<dbReference type="PANTHER" id="PTHR23151:SF90">
    <property type="entry name" value="DIHYDROLIPOYLLYSINE-RESIDUE ACETYLTRANSFERASE COMPONENT OF PYRUVATE DEHYDROGENASE COMPLEX, MITOCHONDRIAL-RELATED"/>
    <property type="match status" value="1"/>
</dbReference>
<dbReference type="STRING" id="307507.A0A2V0P8N6"/>
<dbReference type="InterPro" id="IPR011053">
    <property type="entry name" value="Single_hybrid_motif"/>
</dbReference>
<dbReference type="Proteomes" id="UP000247498">
    <property type="component" value="Unassembled WGS sequence"/>
</dbReference>
<gene>
    <name evidence="2" type="ORF">Rsub_06650</name>
</gene>
<keyword evidence="2" id="KW-0670">Pyruvate</keyword>
<evidence type="ECO:0000313" key="2">
    <source>
        <dbReference type="EMBL" id="GBF93517.1"/>
    </source>
</evidence>
<keyword evidence="3" id="KW-1185">Reference proteome</keyword>
<organism evidence="2 3">
    <name type="scientific">Raphidocelis subcapitata</name>
    <dbReference type="NCBI Taxonomy" id="307507"/>
    <lineage>
        <taxon>Eukaryota</taxon>
        <taxon>Viridiplantae</taxon>
        <taxon>Chlorophyta</taxon>
        <taxon>core chlorophytes</taxon>
        <taxon>Chlorophyceae</taxon>
        <taxon>CS clade</taxon>
        <taxon>Sphaeropleales</taxon>
        <taxon>Selenastraceae</taxon>
        <taxon>Raphidocelis</taxon>
    </lineage>
</organism>
<dbReference type="AlphaFoldDB" id="A0A2V0P8N6"/>
<dbReference type="InterPro" id="IPR000089">
    <property type="entry name" value="Biotin_lipoyl"/>
</dbReference>
<proteinExistence type="predicted"/>
<comment type="caution">
    <text evidence="2">The sequence shown here is derived from an EMBL/GenBank/DDBJ whole genome shotgun (WGS) entry which is preliminary data.</text>
</comment>
<name>A0A2V0P8N6_9CHLO</name>
<feature type="domain" description="Lipoyl-binding" evidence="1">
    <location>
        <begin position="1"/>
        <end position="35"/>
    </location>
</feature>
<sequence length="145" mass="15448">MPKLSHEMGSGRIARWLKREGDYVEQYDLVCEIETEQLVEEAYRIGDFAGSVTLLIESQEEGLLARTLAPEGAALPVGAPIALVAEGVGEGAAPAARAAALAAAAAWQVGTSDVYDSSQPAVRVLEWQSYLRDSKEEPGGRKCMG</sequence>
<dbReference type="PANTHER" id="PTHR23151">
    <property type="entry name" value="DIHYDROLIPOAMIDE ACETYL/SUCCINYL-TRANSFERASE-RELATED"/>
    <property type="match status" value="1"/>
</dbReference>
<dbReference type="OrthoDB" id="537444at2759"/>
<dbReference type="Gene3D" id="2.40.50.100">
    <property type="match status" value="1"/>
</dbReference>
<accession>A0A2V0P8N6</accession>
<dbReference type="SUPFAM" id="SSF51230">
    <property type="entry name" value="Single hybrid motif"/>
    <property type="match status" value="1"/>
</dbReference>
<dbReference type="GO" id="GO:0045254">
    <property type="term" value="C:pyruvate dehydrogenase complex"/>
    <property type="evidence" value="ECO:0007669"/>
    <property type="project" value="InterPro"/>
</dbReference>